<dbReference type="GO" id="GO:0000166">
    <property type="term" value="F:nucleotide binding"/>
    <property type="evidence" value="ECO:0007669"/>
    <property type="project" value="InterPro"/>
</dbReference>
<protein>
    <submittedName>
        <fullName evidence="1">Alanyl-tRNA synthetase domain-containing protein 1-B</fullName>
    </submittedName>
</protein>
<accession>A0A7T8QUG7</accession>
<gene>
    <name evidence="1" type="ORF">FKW44_008736</name>
</gene>
<proteinExistence type="predicted"/>
<organism evidence="1 2">
    <name type="scientific">Caligus rogercresseyi</name>
    <name type="common">Sea louse</name>
    <dbReference type="NCBI Taxonomy" id="217165"/>
    <lineage>
        <taxon>Eukaryota</taxon>
        <taxon>Metazoa</taxon>
        <taxon>Ecdysozoa</taxon>
        <taxon>Arthropoda</taxon>
        <taxon>Crustacea</taxon>
        <taxon>Multicrustacea</taxon>
        <taxon>Hexanauplia</taxon>
        <taxon>Copepoda</taxon>
        <taxon>Siphonostomatoida</taxon>
        <taxon>Caligidae</taxon>
        <taxon>Caligus</taxon>
    </lineage>
</organism>
<dbReference type="AlphaFoldDB" id="A0A7T8QUG7"/>
<name>A0A7T8QUG7_CALRO</name>
<sequence>MQQHTGQHLLSALLQSKLGLKTNSWWMAENSESEGPGFPTLNYSKREARTRVLSG</sequence>
<reference evidence="2" key="1">
    <citation type="submission" date="2021-01" db="EMBL/GenBank/DDBJ databases">
        <title>Caligus Genome Assembly.</title>
        <authorList>
            <person name="Gallardo-Escarate C."/>
        </authorList>
    </citation>
    <scope>NUCLEOTIDE SEQUENCE [LARGE SCALE GENOMIC DNA]</scope>
</reference>
<keyword evidence="2" id="KW-1185">Reference proteome</keyword>
<dbReference type="EMBL" id="CP045894">
    <property type="protein sequence ID" value="QQP55522.1"/>
    <property type="molecule type" value="Genomic_DNA"/>
</dbReference>
<dbReference type="Proteomes" id="UP000595437">
    <property type="component" value="Chromosome 5"/>
</dbReference>
<dbReference type="Gene3D" id="3.30.980.10">
    <property type="entry name" value="Threonyl-trna Synthetase, Chain A, domain 2"/>
    <property type="match status" value="1"/>
</dbReference>
<evidence type="ECO:0000313" key="1">
    <source>
        <dbReference type="EMBL" id="QQP55522.1"/>
    </source>
</evidence>
<evidence type="ECO:0000313" key="2">
    <source>
        <dbReference type="Proteomes" id="UP000595437"/>
    </source>
</evidence>
<keyword evidence="1" id="KW-0436">Ligase</keyword>
<keyword evidence="1" id="KW-0030">Aminoacyl-tRNA synthetase</keyword>
<dbReference type="InterPro" id="IPR018163">
    <property type="entry name" value="Thr/Ala-tRNA-synth_IIc_edit"/>
</dbReference>
<dbReference type="SUPFAM" id="SSF55186">
    <property type="entry name" value="ThrRS/AlaRS common domain"/>
    <property type="match status" value="1"/>
</dbReference>
<dbReference type="GO" id="GO:0004812">
    <property type="term" value="F:aminoacyl-tRNA ligase activity"/>
    <property type="evidence" value="ECO:0007669"/>
    <property type="project" value="UniProtKB-KW"/>
</dbReference>